<dbReference type="SUPFAM" id="SSF51735">
    <property type="entry name" value="NAD(P)-binding Rossmann-fold domains"/>
    <property type="match status" value="1"/>
</dbReference>
<dbReference type="InterPro" id="IPR036291">
    <property type="entry name" value="NAD(P)-bd_dom_sf"/>
</dbReference>
<comment type="caution">
    <text evidence="5">The sequence shown here is derived from an EMBL/GenBank/DDBJ whole genome shotgun (WGS) entry which is preliminary data.</text>
</comment>
<evidence type="ECO:0000256" key="2">
    <source>
        <dbReference type="ARBA" id="ARBA00022857"/>
    </source>
</evidence>
<dbReference type="AlphaFoldDB" id="A0AA39X4C8"/>
<keyword evidence="6" id="KW-1185">Reference proteome</keyword>
<dbReference type="GO" id="GO:0016491">
    <property type="term" value="F:oxidoreductase activity"/>
    <property type="evidence" value="ECO:0007669"/>
    <property type="project" value="UniProtKB-KW"/>
</dbReference>
<protein>
    <submittedName>
        <fullName evidence="5">Uncharacterized protein</fullName>
    </submittedName>
</protein>
<evidence type="ECO:0000313" key="6">
    <source>
        <dbReference type="Proteomes" id="UP001175000"/>
    </source>
</evidence>
<sequence length="290" mass="32001">MPCEHHLPFLAQRILLTVSYPTARYENQTVIPHHFANLGASKIILACRSIEKGMAAKKLIEPKIPLASGTLEVWRLDLCSFDSVKEFCSRATTLSRVDVVLANVGANTYPLVLAPEAGGYETSVATNVISTLLMPILLLPRMRETGVKYNMTPRLTFIVGVAHKMAQFKERSEPKIFDFYKSTEGTLDRYTTSKLLEAFLIRELATQAKLSHTGSVMVNMANPGFCKPTTLLDNCPVLLRFFMAIFFVFFGRTAYVGALTLLAAVEAGPESYGQYLKSGEISGLSPHVSL</sequence>
<keyword evidence="4" id="KW-0472">Membrane</keyword>
<proteinExistence type="inferred from homology"/>
<dbReference type="EMBL" id="JAULSU010000002">
    <property type="protein sequence ID" value="KAK0627048.1"/>
    <property type="molecule type" value="Genomic_DNA"/>
</dbReference>
<comment type="similarity">
    <text evidence="1">Belongs to the short-chain dehydrogenases/reductases (SDR) family.</text>
</comment>
<keyword evidence="4" id="KW-0812">Transmembrane</keyword>
<name>A0AA39X4C8_9PEZI</name>
<organism evidence="5 6">
    <name type="scientific">Immersiella caudata</name>
    <dbReference type="NCBI Taxonomy" id="314043"/>
    <lineage>
        <taxon>Eukaryota</taxon>
        <taxon>Fungi</taxon>
        <taxon>Dikarya</taxon>
        <taxon>Ascomycota</taxon>
        <taxon>Pezizomycotina</taxon>
        <taxon>Sordariomycetes</taxon>
        <taxon>Sordariomycetidae</taxon>
        <taxon>Sordariales</taxon>
        <taxon>Lasiosphaeriaceae</taxon>
        <taxon>Immersiella</taxon>
    </lineage>
</organism>
<evidence type="ECO:0000256" key="3">
    <source>
        <dbReference type="ARBA" id="ARBA00023002"/>
    </source>
</evidence>
<accession>A0AA39X4C8</accession>
<dbReference type="Proteomes" id="UP001175000">
    <property type="component" value="Unassembled WGS sequence"/>
</dbReference>
<evidence type="ECO:0000313" key="5">
    <source>
        <dbReference type="EMBL" id="KAK0627048.1"/>
    </source>
</evidence>
<dbReference type="PANTHER" id="PTHR24320:SF252">
    <property type="entry name" value="DEHYDROGENASE_REDUCTASE FAMILY PROTEIN, PUTATIVE (AFU_ORTHOLOGUE AFUA_3G08550)-RELATED"/>
    <property type="match status" value="1"/>
</dbReference>
<evidence type="ECO:0000256" key="4">
    <source>
        <dbReference type="SAM" id="Phobius"/>
    </source>
</evidence>
<keyword evidence="4" id="KW-1133">Transmembrane helix</keyword>
<reference evidence="5" key="1">
    <citation type="submission" date="2023-06" db="EMBL/GenBank/DDBJ databases">
        <title>Genome-scale phylogeny and comparative genomics of the fungal order Sordariales.</title>
        <authorList>
            <consortium name="Lawrence Berkeley National Laboratory"/>
            <person name="Hensen N."/>
            <person name="Bonometti L."/>
            <person name="Westerberg I."/>
            <person name="Brannstrom I.O."/>
            <person name="Guillou S."/>
            <person name="Cros-Aarteil S."/>
            <person name="Calhoun S."/>
            <person name="Haridas S."/>
            <person name="Kuo A."/>
            <person name="Mondo S."/>
            <person name="Pangilinan J."/>
            <person name="Riley R."/>
            <person name="Labutti K."/>
            <person name="Andreopoulos B."/>
            <person name="Lipzen A."/>
            <person name="Chen C."/>
            <person name="Yanf M."/>
            <person name="Daum C."/>
            <person name="Ng V."/>
            <person name="Clum A."/>
            <person name="Steindorff A."/>
            <person name="Ohm R."/>
            <person name="Martin F."/>
            <person name="Silar P."/>
            <person name="Natvig D."/>
            <person name="Lalanne C."/>
            <person name="Gautier V."/>
            <person name="Ament-Velasquez S.L."/>
            <person name="Kruys A."/>
            <person name="Hutchinson M.I."/>
            <person name="Powell A.J."/>
            <person name="Barry K."/>
            <person name="Miller A.N."/>
            <person name="Grigoriev I.V."/>
            <person name="Debuchy R."/>
            <person name="Gladieux P."/>
            <person name="Thoren M.H."/>
            <person name="Johannesson H."/>
        </authorList>
    </citation>
    <scope>NUCLEOTIDE SEQUENCE</scope>
    <source>
        <strain evidence="5">CBS 606.72</strain>
    </source>
</reference>
<keyword evidence="2" id="KW-0521">NADP</keyword>
<dbReference type="PANTHER" id="PTHR24320">
    <property type="entry name" value="RETINOL DEHYDROGENASE"/>
    <property type="match status" value="1"/>
</dbReference>
<gene>
    <name evidence="5" type="ORF">B0T14DRAFT_543794</name>
</gene>
<dbReference type="Gene3D" id="3.40.50.720">
    <property type="entry name" value="NAD(P)-binding Rossmann-like Domain"/>
    <property type="match status" value="1"/>
</dbReference>
<feature type="transmembrane region" description="Helical" evidence="4">
    <location>
        <begin position="241"/>
        <end position="265"/>
    </location>
</feature>
<evidence type="ECO:0000256" key="1">
    <source>
        <dbReference type="ARBA" id="ARBA00006484"/>
    </source>
</evidence>
<keyword evidence="3" id="KW-0560">Oxidoreductase</keyword>